<evidence type="ECO:0000313" key="3">
    <source>
        <dbReference type="Proteomes" id="UP000789572"/>
    </source>
</evidence>
<dbReference type="EMBL" id="CAJVPJ010000801">
    <property type="protein sequence ID" value="CAG8557225.1"/>
    <property type="molecule type" value="Genomic_DNA"/>
</dbReference>
<evidence type="ECO:0000313" key="2">
    <source>
        <dbReference type="EMBL" id="CAG8557225.1"/>
    </source>
</evidence>
<sequence length="259" mass="30199">MLFFNWIFYLGASALLWITVQARPRPSHNIVKREYFEECYINNLNYKLHNETVKLIGYMKIKIPFEEIDAFEDHYFRYYTELQKFDSHFYNQGSMPGCGCLINHQGSMIEANELGEFEINDADNDCVVLGRKQTDHIRGIHSNSIRDGIIYLANKARPTHRIGKVFVYDFGYRSLDHHHDHSHYKRSDGEIGCIANHGGVNCSDKFNIYSNRCPENKNTCMDYNGYFTDCKKEHKYKGFLGSDCATALARGHCWNEIMD</sequence>
<dbReference type="OrthoDB" id="3467153at2759"/>
<feature type="signal peptide" evidence="1">
    <location>
        <begin position="1"/>
        <end position="22"/>
    </location>
</feature>
<comment type="caution">
    <text evidence="2">The sequence shown here is derived from an EMBL/GenBank/DDBJ whole genome shotgun (WGS) entry which is preliminary data.</text>
</comment>
<reference evidence="2" key="1">
    <citation type="submission" date="2021-06" db="EMBL/GenBank/DDBJ databases">
        <authorList>
            <person name="Kallberg Y."/>
            <person name="Tangrot J."/>
            <person name="Rosling A."/>
        </authorList>
    </citation>
    <scope>NUCLEOTIDE SEQUENCE</scope>
    <source>
        <strain evidence="2">IA702</strain>
    </source>
</reference>
<feature type="chain" id="PRO_5040500611" evidence="1">
    <location>
        <begin position="23"/>
        <end position="259"/>
    </location>
</feature>
<dbReference type="AlphaFoldDB" id="A0A9N9FUH9"/>
<evidence type="ECO:0000256" key="1">
    <source>
        <dbReference type="SAM" id="SignalP"/>
    </source>
</evidence>
<name>A0A9N9FUH9_9GLOM</name>
<protein>
    <submittedName>
        <fullName evidence="2">8918_t:CDS:1</fullName>
    </submittedName>
</protein>
<accession>A0A9N9FUH9</accession>
<keyword evidence="1" id="KW-0732">Signal</keyword>
<dbReference type="Proteomes" id="UP000789572">
    <property type="component" value="Unassembled WGS sequence"/>
</dbReference>
<keyword evidence="3" id="KW-1185">Reference proteome</keyword>
<gene>
    <name evidence="2" type="ORF">POCULU_LOCUS5327</name>
</gene>
<organism evidence="2 3">
    <name type="scientific">Paraglomus occultum</name>
    <dbReference type="NCBI Taxonomy" id="144539"/>
    <lineage>
        <taxon>Eukaryota</taxon>
        <taxon>Fungi</taxon>
        <taxon>Fungi incertae sedis</taxon>
        <taxon>Mucoromycota</taxon>
        <taxon>Glomeromycotina</taxon>
        <taxon>Glomeromycetes</taxon>
        <taxon>Paraglomerales</taxon>
        <taxon>Paraglomeraceae</taxon>
        <taxon>Paraglomus</taxon>
    </lineage>
</organism>
<proteinExistence type="predicted"/>